<dbReference type="Proteomes" id="UP001515500">
    <property type="component" value="Chromosome 1"/>
</dbReference>
<keyword evidence="3 6" id="KW-0863">Zinc-finger</keyword>
<dbReference type="Pfam" id="PF00642">
    <property type="entry name" value="zf-CCCH"/>
    <property type="match status" value="1"/>
</dbReference>
<feature type="zinc finger region" description="C3H1-type" evidence="6">
    <location>
        <begin position="44"/>
        <end position="70"/>
    </location>
</feature>
<keyword evidence="2" id="KW-0677">Repeat</keyword>
<evidence type="ECO:0000256" key="2">
    <source>
        <dbReference type="ARBA" id="ARBA00022737"/>
    </source>
</evidence>
<organism evidence="9 10">
    <name type="scientific">Dioscorea cayennensis subsp. rotundata</name>
    <name type="common">White Guinea yam</name>
    <name type="synonym">Dioscorea rotundata</name>
    <dbReference type="NCBI Taxonomy" id="55577"/>
    <lineage>
        <taxon>Eukaryota</taxon>
        <taxon>Viridiplantae</taxon>
        <taxon>Streptophyta</taxon>
        <taxon>Embryophyta</taxon>
        <taxon>Tracheophyta</taxon>
        <taxon>Spermatophyta</taxon>
        <taxon>Magnoliopsida</taxon>
        <taxon>Liliopsida</taxon>
        <taxon>Dioscoreales</taxon>
        <taxon>Dioscoreaceae</taxon>
        <taxon>Dioscorea</taxon>
    </lineage>
</organism>
<evidence type="ECO:0000256" key="4">
    <source>
        <dbReference type="ARBA" id="ARBA00022833"/>
    </source>
</evidence>
<feature type="region of interest" description="Disordered" evidence="7">
    <location>
        <begin position="184"/>
        <end position="204"/>
    </location>
</feature>
<evidence type="ECO:0000259" key="8">
    <source>
        <dbReference type="PROSITE" id="PS50103"/>
    </source>
</evidence>
<reference evidence="10" key="2">
    <citation type="submission" date="2025-08" db="UniProtKB">
        <authorList>
            <consortium name="RefSeq"/>
        </authorList>
    </citation>
    <scope>IDENTIFICATION</scope>
</reference>
<dbReference type="InterPro" id="IPR041686">
    <property type="entry name" value="Znf-CCCH_3"/>
</dbReference>
<dbReference type="PANTHER" id="PTHR15725:SF14">
    <property type="entry name" value="ZINC FINGER CCCH DOMAIN-CONTAINING PROTEIN 11A"/>
    <property type="match status" value="1"/>
</dbReference>
<feature type="compositionally biased region" description="Acidic residues" evidence="7">
    <location>
        <begin position="652"/>
        <end position="683"/>
    </location>
</feature>
<keyword evidence="5" id="KW-0238">DNA-binding</keyword>
<feature type="domain" description="C3H1-type" evidence="8">
    <location>
        <begin position="13"/>
        <end position="42"/>
    </location>
</feature>
<dbReference type="Gene3D" id="4.10.1000.10">
    <property type="entry name" value="Zinc finger, CCCH-type"/>
    <property type="match status" value="2"/>
</dbReference>
<feature type="zinc finger region" description="C3H1-type" evidence="6">
    <location>
        <begin position="110"/>
        <end position="137"/>
    </location>
</feature>
<dbReference type="Pfam" id="PF15663">
    <property type="entry name" value="zf-CCCH_3"/>
    <property type="match status" value="1"/>
</dbReference>
<evidence type="ECO:0000256" key="7">
    <source>
        <dbReference type="SAM" id="MobiDB-lite"/>
    </source>
</evidence>
<evidence type="ECO:0000313" key="10">
    <source>
        <dbReference type="RefSeq" id="XP_039124401.1"/>
    </source>
</evidence>
<evidence type="ECO:0000256" key="1">
    <source>
        <dbReference type="ARBA" id="ARBA00022723"/>
    </source>
</evidence>
<proteinExistence type="predicted"/>
<protein>
    <submittedName>
        <fullName evidence="10">Zinc finger CCCH domain-containing protein 32</fullName>
    </submittedName>
</protein>
<keyword evidence="9" id="KW-1185">Reference proteome</keyword>
<gene>
    <name evidence="10" type="primary">LOC120260892</name>
</gene>
<feature type="compositionally biased region" description="Basic and acidic residues" evidence="7">
    <location>
        <begin position="480"/>
        <end position="489"/>
    </location>
</feature>
<dbReference type="RefSeq" id="XP_039124401.1">
    <property type="nucleotide sequence ID" value="XM_039268467.1"/>
</dbReference>
<feature type="region of interest" description="Disordered" evidence="7">
    <location>
        <begin position="70"/>
        <end position="92"/>
    </location>
</feature>
<dbReference type="GO" id="GO:0003677">
    <property type="term" value="F:DNA binding"/>
    <property type="evidence" value="ECO:0007669"/>
    <property type="project" value="UniProtKB-KW"/>
</dbReference>
<dbReference type="PANTHER" id="PTHR15725">
    <property type="entry name" value="ZN-FINGER, C-X8-C-X5-C-X3-H TYPE-CONTAINING"/>
    <property type="match status" value="1"/>
</dbReference>
<name>A0AB40BB19_DIOCR</name>
<dbReference type="InterPro" id="IPR000571">
    <property type="entry name" value="Znf_CCCH"/>
</dbReference>
<keyword evidence="1 6" id="KW-0479">Metal-binding</keyword>
<evidence type="ECO:0000256" key="3">
    <source>
        <dbReference type="ARBA" id="ARBA00022771"/>
    </source>
</evidence>
<dbReference type="GO" id="GO:0008270">
    <property type="term" value="F:zinc ion binding"/>
    <property type="evidence" value="ECO:0007669"/>
    <property type="project" value="UniProtKB-KW"/>
</dbReference>
<feature type="compositionally biased region" description="Polar residues" evidence="7">
    <location>
        <begin position="192"/>
        <end position="204"/>
    </location>
</feature>
<dbReference type="PROSITE" id="PS50103">
    <property type="entry name" value="ZF_C3H1"/>
    <property type="match status" value="3"/>
</dbReference>
<feature type="domain" description="C3H1-type" evidence="8">
    <location>
        <begin position="110"/>
        <end position="137"/>
    </location>
</feature>
<evidence type="ECO:0000256" key="6">
    <source>
        <dbReference type="PROSITE-ProRule" id="PRU00723"/>
    </source>
</evidence>
<reference evidence="9" key="1">
    <citation type="submission" date="2025-05" db="UniProtKB">
        <authorList>
            <consortium name="RefSeq"/>
        </authorList>
    </citation>
    <scope>NUCLEOTIDE SEQUENCE [LARGE SCALE GENOMIC DNA]</scope>
</reference>
<evidence type="ECO:0000313" key="9">
    <source>
        <dbReference type="Proteomes" id="UP001515500"/>
    </source>
</evidence>
<feature type="region of interest" description="Disordered" evidence="7">
    <location>
        <begin position="325"/>
        <end position="514"/>
    </location>
</feature>
<dbReference type="InterPro" id="IPR036855">
    <property type="entry name" value="Znf_CCCH_sf"/>
</dbReference>
<sequence>MAMGGGGASEEALKRSTDCVYFLASPLTCKKGSECEYRHSESARLNPKDCWYWQSGSCLNPKCPFRHPPLEGLTGTSSGSAPAPAPAPAPTQALAPTQMTPAHGPSYNSIKQSAPCYYFQQGFCLKGSRCPFMHGPPPTGNPALQYVAKGSPPTAEPSQMLKKDSWGLKECNGQQIFKVPAAKVPPAARNSVGRTETEPNNGPNNLLALRRHELARSPPLHASLSSGNAESGLFNHQVQPVDEHPHNGREADEFLAESSPGFDVLVEDDVEDGYFPNEDEFGMASAPDGRRMNTVNGFDYHLSDYEAVPRYEMDRYDGMGEYDRYGQSHQHLGSELRRGSSKRVADRQLMHERVREKKNLDQMDGSDLRHQLKRKRLNGSRSAISPDRRARPYWRDDHHAEKRYRDGTEERYRPDRRDQLRFPSERPISTRLQGRITLPRRTSPVNSTDHRSDRELDRARHRGRSSPPRPINHQRRRHLQDRIRRRPDEDFATDARNSGGQAINKDDSDSLDFAGPKSLAELKVAKELKNSQEQSGDSFNVIATAEHKTVLDTVIISQESAGSKPLSVMLEGNCEAAKGDAVISNKSENGVSEPAASSHFHPIHTIHEANRDNESAPRTVEKGVLTPVEVDHSEMEEGAGAENVGEDHDLENGYDDAEGDAFKAEDDEYIYEENEEELDEDDDFARKVGSMFS</sequence>
<accession>A0AB40BB19</accession>
<dbReference type="FunFam" id="4.10.1000.10:FF:000021">
    <property type="entry name" value="Zinc finger CCCH domain-containing protein 17"/>
    <property type="match status" value="1"/>
</dbReference>
<dbReference type="AlphaFoldDB" id="A0AB40BB19"/>
<feature type="region of interest" description="Disordered" evidence="7">
    <location>
        <begin position="629"/>
        <end position="693"/>
    </location>
</feature>
<feature type="compositionally biased region" description="Basic and acidic residues" evidence="7">
    <location>
        <begin position="325"/>
        <end position="370"/>
    </location>
</feature>
<feature type="compositionally biased region" description="Basic and acidic residues" evidence="7">
    <location>
        <begin position="448"/>
        <end position="458"/>
    </location>
</feature>
<dbReference type="GO" id="GO:0003729">
    <property type="term" value="F:mRNA binding"/>
    <property type="evidence" value="ECO:0007669"/>
    <property type="project" value="TreeGrafter"/>
</dbReference>
<dbReference type="SMART" id="SM00356">
    <property type="entry name" value="ZnF_C3H1"/>
    <property type="match status" value="3"/>
</dbReference>
<evidence type="ECO:0000256" key="5">
    <source>
        <dbReference type="ARBA" id="ARBA00023125"/>
    </source>
</evidence>
<dbReference type="GeneID" id="120260892"/>
<dbReference type="SUPFAM" id="SSF90229">
    <property type="entry name" value="CCCH zinc finger"/>
    <property type="match status" value="1"/>
</dbReference>
<keyword evidence="4 6" id="KW-0862">Zinc</keyword>
<feature type="domain" description="C3H1-type" evidence="8">
    <location>
        <begin position="44"/>
        <end position="70"/>
    </location>
</feature>
<feature type="zinc finger region" description="C3H1-type" evidence="6">
    <location>
        <begin position="13"/>
        <end position="42"/>
    </location>
</feature>
<feature type="compositionally biased region" description="Basic and acidic residues" evidence="7">
    <location>
        <begin position="386"/>
        <end position="424"/>
    </location>
</feature>